<gene>
    <name evidence="1" type="ORF">JIN87_24670</name>
</gene>
<accession>A0A934VS60</accession>
<evidence type="ECO:0000313" key="2">
    <source>
        <dbReference type="Proteomes" id="UP000617628"/>
    </source>
</evidence>
<comment type="caution">
    <text evidence="1">The sequence shown here is derived from an EMBL/GenBank/DDBJ whole genome shotgun (WGS) entry which is preliminary data.</text>
</comment>
<protein>
    <submittedName>
        <fullName evidence="1">Uncharacterized protein</fullName>
    </submittedName>
</protein>
<keyword evidence="2" id="KW-1185">Reference proteome</keyword>
<proteinExistence type="predicted"/>
<reference evidence="1" key="1">
    <citation type="submission" date="2021-01" db="EMBL/GenBank/DDBJ databases">
        <title>Modified the classification status of verrucomicrobia.</title>
        <authorList>
            <person name="Feng X."/>
        </authorList>
    </citation>
    <scope>NUCLEOTIDE SEQUENCE</scope>
    <source>
        <strain evidence="1">KCTC 13126</strain>
    </source>
</reference>
<dbReference type="AlphaFoldDB" id="A0A934VS60"/>
<dbReference type="RefSeq" id="WP_200358694.1">
    <property type="nucleotide sequence ID" value="NZ_JAENIL010000071.1"/>
</dbReference>
<sequence length="283" mass="32617">MSPQLRISAAVFGLGFSLIAFSIADGGPKYREEKEKRLESMGREDKAEAIFKKCLERYSSCESYRGQVKVKRIDSYEHGFSVEGSTLVHTVDHYRFDLEYKRPALVEASYMSVPENKKRKTLWTISKVGDEYHLGDYTKSNASKIESELSSIMGPVDVATYGLLSTLYAFLGDAEGLELLDDTLVFRKRSRTGGRMCYLIEAKTYTDKRIWIDCETFELRRIEYNPSEATLDKEMAYIAWKTGFAGELEDLEEEDRPQASRFRSKRSFSRSQIVFNFARQEFQ</sequence>
<organism evidence="1 2">
    <name type="scientific">Pelagicoccus mobilis</name>
    <dbReference type="NCBI Taxonomy" id="415221"/>
    <lineage>
        <taxon>Bacteria</taxon>
        <taxon>Pseudomonadati</taxon>
        <taxon>Verrucomicrobiota</taxon>
        <taxon>Opitutia</taxon>
        <taxon>Puniceicoccales</taxon>
        <taxon>Pelagicoccaceae</taxon>
        <taxon>Pelagicoccus</taxon>
    </lineage>
</organism>
<dbReference type="EMBL" id="JAENIL010000071">
    <property type="protein sequence ID" value="MBK1880102.1"/>
    <property type="molecule type" value="Genomic_DNA"/>
</dbReference>
<name>A0A934VS60_9BACT</name>
<dbReference type="Proteomes" id="UP000617628">
    <property type="component" value="Unassembled WGS sequence"/>
</dbReference>
<evidence type="ECO:0000313" key="1">
    <source>
        <dbReference type="EMBL" id="MBK1880102.1"/>
    </source>
</evidence>